<dbReference type="Gene3D" id="1.10.10.60">
    <property type="entry name" value="Homeodomain-like"/>
    <property type="match status" value="1"/>
</dbReference>
<sequence>MQTIGASIDLARVDQGCVFHADEKVGPHLQAASAARRLDALERYMRAKLCAPVALADLAHAAGTSVRSLNILCNRHHGVSPMELLRNLRLDAAHAQLAARPETSVAELALTFGFGHPGRFAGYYKLRFGQLPKHAGAFW</sequence>
<dbReference type="PANTHER" id="PTHR46796:SF6">
    <property type="entry name" value="ARAC SUBFAMILY"/>
    <property type="match status" value="1"/>
</dbReference>
<protein>
    <submittedName>
        <fullName evidence="5">HTH-type transcriptional activator RhaS</fullName>
    </submittedName>
</protein>
<feature type="domain" description="HTH araC/xylS-type" evidence="4">
    <location>
        <begin position="39"/>
        <end position="138"/>
    </location>
</feature>
<gene>
    <name evidence="5" type="primary">rhaS_4</name>
    <name evidence="5" type="ORF">DUPY_18430</name>
</gene>
<evidence type="ECO:0000313" key="5">
    <source>
        <dbReference type="EMBL" id="OFA03461.1"/>
    </source>
</evidence>
<dbReference type="PROSITE" id="PS01124">
    <property type="entry name" value="HTH_ARAC_FAMILY_2"/>
    <property type="match status" value="1"/>
</dbReference>
<dbReference type="SMART" id="SM00342">
    <property type="entry name" value="HTH_ARAC"/>
    <property type="match status" value="1"/>
</dbReference>
<dbReference type="PROSITE" id="PS00041">
    <property type="entry name" value="HTH_ARAC_FAMILY_1"/>
    <property type="match status" value="1"/>
</dbReference>
<dbReference type="PANTHER" id="PTHR46796">
    <property type="entry name" value="HTH-TYPE TRANSCRIPTIONAL ACTIVATOR RHAS-RELATED"/>
    <property type="match status" value="1"/>
</dbReference>
<dbReference type="Proteomes" id="UP000175989">
    <property type="component" value="Unassembled WGS sequence"/>
</dbReference>
<evidence type="ECO:0000313" key="6">
    <source>
        <dbReference type="Proteomes" id="UP000175989"/>
    </source>
</evidence>
<evidence type="ECO:0000256" key="3">
    <source>
        <dbReference type="ARBA" id="ARBA00023163"/>
    </source>
</evidence>
<dbReference type="InterPro" id="IPR050204">
    <property type="entry name" value="AraC_XylS_family_regulators"/>
</dbReference>
<keyword evidence="3" id="KW-0804">Transcription</keyword>
<keyword evidence="1" id="KW-0805">Transcription regulation</keyword>
<dbReference type="InterPro" id="IPR018062">
    <property type="entry name" value="HTH_AraC-typ_CS"/>
</dbReference>
<evidence type="ECO:0000259" key="4">
    <source>
        <dbReference type="PROSITE" id="PS01124"/>
    </source>
</evidence>
<keyword evidence="2" id="KW-0238">DNA-binding</keyword>
<dbReference type="GO" id="GO:0003700">
    <property type="term" value="F:DNA-binding transcription factor activity"/>
    <property type="evidence" value="ECO:0007669"/>
    <property type="project" value="InterPro"/>
</dbReference>
<evidence type="ECO:0000256" key="2">
    <source>
        <dbReference type="ARBA" id="ARBA00023125"/>
    </source>
</evidence>
<keyword evidence="6" id="KW-1185">Reference proteome</keyword>
<dbReference type="Pfam" id="PF12833">
    <property type="entry name" value="HTH_18"/>
    <property type="match status" value="1"/>
</dbReference>
<dbReference type="GO" id="GO:0043565">
    <property type="term" value="F:sequence-specific DNA binding"/>
    <property type="evidence" value="ECO:0007669"/>
    <property type="project" value="InterPro"/>
</dbReference>
<dbReference type="InterPro" id="IPR018060">
    <property type="entry name" value="HTH_AraC"/>
</dbReference>
<organism evidence="5 6">
    <name type="scientific">Duganella phyllosphaerae</name>
    <dbReference type="NCBI Taxonomy" id="762836"/>
    <lineage>
        <taxon>Bacteria</taxon>
        <taxon>Pseudomonadati</taxon>
        <taxon>Pseudomonadota</taxon>
        <taxon>Betaproteobacteria</taxon>
        <taxon>Burkholderiales</taxon>
        <taxon>Oxalobacteraceae</taxon>
        <taxon>Telluria group</taxon>
        <taxon>Duganella</taxon>
    </lineage>
</organism>
<dbReference type="AlphaFoldDB" id="A0A1E7WUK8"/>
<dbReference type="EMBL" id="LROM01000072">
    <property type="protein sequence ID" value="OFA03461.1"/>
    <property type="molecule type" value="Genomic_DNA"/>
</dbReference>
<comment type="caution">
    <text evidence="5">The sequence shown here is derived from an EMBL/GenBank/DDBJ whole genome shotgun (WGS) entry which is preliminary data.</text>
</comment>
<dbReference type="RefSeq" id="WP_229255304.1">
    <property type="nucleotide sequence ID" value="NZ_LROM01000072.1"/>
</dbReference>
<proteinExistence type="predicted"/>
<name>A0A1E7WUK8_9BURK</name>
<evidence type="ECO:0000256" key="1">
    <source>
        <dbReference type="ARBA" id="ARBA00023015"/>
    </source>
</evidence>
<accession>A0A1E7WUK8</accession>
<reference evidence="6" key="1">
    <citation type="journal article" date="2016" name="Front. Microbiol.">
        <title>Molecular Keys to the Janthinobacterium and Duganella spp. Interaction with the Plant Pathogen Fusarium graminearum.</title>
        <authorList>
            <person name="Haack F.S."/>
            <person name="Poehlein A."/>
            <person name="Kroger C."/>
            <person name="Voigt C.A."/>
            <person name="Piepenbring M."/>
            <person name="Bode H.B."/>
            <person name="Daniel R."/>
            <person name="Schafer W."/>
            <person name="Streit W.R."/>
        </authorList>
    </citation>
    <scope>NUCLEOTIDE SEQUENCE [LARGE SCALE GENOMIC DNA]</scope>
    <source>
        <strain evidence="6">T54</strain>
    </source>
</reference>